<dbReference type="InterPro" id="IPR011990">
    <property type="entry name" value="TPR-like_helical_dom_sf"/>
</dbReference>
<evidence type="ECO:0000313" key="3">
    <source>
        <dbReference type="EMBL" id="PHU34363.1"/>
    </source>
</evidence>
<dbReference type="PROSITE" id="PS50887">
    <property type="entry name" value="GGDEF"/>
    <property type="match status" value="1"/>
</dbReference>
<dbReference type="InterPro" id="IPR050469">
    <property type="entry name" value="Diguanylate_Cyclase"/>
</dbReference>
<dbReference type="GO" id="GO:0043709">
    <property type="term" value="P:cell adhesion involved in single-species biofilm formation"/>
    <property type="evidence" value="ECO:0007669"/>
    <property type="project" value="TreeGrafter"/>
</dbReference>
<dbReference type="PANTHER" id="PTHR45138">
    <property type="entry name" value="REGULATORY COMPONENTS OF SENSORY TRANSDUCTION SYSTEM"/>
    <property type="match status" value="1"/>
</dbReference>
<reference evidence="3 4" key="2">
    <citation type="submission" date="2017-10" db="EMBL/GenBank/DDBJ databases">
        <authorList>
            <person name="Banno H."/>
            <person name="Chua N.-H."/>
        </authorList>
    </citation>
    <scope>NUCLEOTIDE SEQUENCE [LARGE SCALE GENOMIC DNA]</scope>
    <source>
        <strain evidence="3 4">JK626</strain>
    </source>
</reference>
<feature type="domain" description="GGDEF" evidence="2">
    <location>
        <begin position="430"/>
        <end position="558"/>
    </location>
</feature>
<gene>
    <name evidence="3" type="ORF">CSX01_10620</name>
</gene>
<dbReference type="InterPro" id="IPR029787">
    <property type="entry name" value="Nucleotide_cyclase"/>
</dbReference>
<dbReference type="EMBL" id="PDYF01000026">
    <property type="protein sequence ID" value="PHU34363.1"/>
    <property type="molecule type" value="Genomic_DNA"/>
</dbReference>
<feature type="transmembrane region" description="Helical" evidence="1">
    <location>
        <begin position="25"/>
        <end position="45"/>
    </location>
</feature>
<dbReference type="Gene3D" id="3.30.70.270">
    <property type="match status" value="1"/>
</dbReference>
<dbReference type="AlphaFoldDB" id="A0A2G3DTZ6"/>
<dbReference type="GO" id="GO:0005886">
    <property type="term" value="C:plasma membrane"/>
    <property type="evidence" value="ECO:0007669"/>
    <property type="project" value="TreeGrafter"/>
</dbReference>
<dbReference type="GO" id="GO:0052621">
    <property type="term" value="F:diguanylate cyclase activity"/>
    <property type="evidence" value="ECO:0007669"/>
    <property type="project" value="TreeGrafter"/>
</dbReference>
<dbReference type="SUPFAM" id="SSF55073">
    <property type="entry name" value="Nucleotide cyclase"/>
    <property type="match status" value="1"/>
</dbReference>
<dbReference type="InterPro" id="IPR000160">
    <property type="entry name" value="GGDEF_dom"/>
</dbReference>
<reference evidence="3 4" key="1">
    <citation type="submission" date="2017-10" db="EMBL/GenBank/DDBJ databases">
        <title>Resolving the taxonomy of Roseburia spp., Eubacterium rectale and Agathobacter spp. through phylogenomic analysis.</title>
        <authorList>
            <person name="Sheridan P.O."/>
            <person name="Walker A.W."/>
            <person name="Duncan S.H."/>
            <person name="Scott K.P."/>
            <person name="Toole P.W.O."/>
            <person name="Luis P."/>
            <person name="Flint H.J."/>
        </authorList>
    </citation>
    <scope>NUCLEOTIDE SEQUENCE [LARGE SCALE GENOMIC DNA]</scope>
    <source>
        <strain evidence="3 4">JK626</strain>
    </source>
</reference>
<sequence length="558" mass="63567">MQPKVGIIIHKGYNMLMTKSTIQKILIITFIIVTALILAQSIYYAKNFFDRQTNHEKVTEVLANNNRLSGVSLEDEVENINDMITKGVYDDTDLGLLYEQAGLIYNQMGEEMTYYRYLGYALYYLEQSDEKDYTVNIYLDLAALHISNHAYPAAEEMLSRARDIEPFEEISNVSIKSYAYRVLALLDADKKNFTQAIEYLNKSQGYVDSIIGSDPNADDYTRNNQITLANIYVRQGLLDECAAILDQYSDSDITEAKKEPIYLRNFVIPYYQTHCLLALAQHPNSASVDTKTLVDDFVKLCQNSGYDKVALDTLLLMQESCQPDNIEMQKFLTIRIQNLSTLIIENQNQTYSNILNSQVNDSRLSIAKAAEIAQNTKSRTALTVLSIIITCLIILFFIIIILNSRRDGLTFLYNRRSFNYDIERIKRSMLPYSVIMLDIDNFKNINDTYGHPEGDKVLQKVGQFINAEVKANSDVRGYRYGGEEFALIISKNSYPHTMEIAETLRRNMAATTWSFAPDLVITVSLGVASGSFSEDVVKKADDNLYFSKQHGKNQIYTD</sequence>
<keyword evidence="1" id="KW-0812">Transmembrane</keyword>
<feature type="transmembrane region" description="Helical" evidence="1">
    <location>
        <begin position="381"/>
        <end position="402"/>
    </location>
</feature>
<dbReference type="SMART" id="SM00267">
    <property type="entry name" value="GGDEF"/>
    <property type="match status" value="1"/>
</dbReference>
<dbReference type="PANTHER" id="PTHR45138:SF9">
    <property type="entry name" value="DIGUANYLATE CYCLASE DGCM-RELATED"/>
    <property type="match status" value="1"/>
</dbReference>
<keyword evidence="1" id="KW-0472">Membrane</keyword>
<dbReference type="Pfam" id="PF00990">
    <property type="entry name" value="GGDEF"/>
    <property type="match status" value="1"/>
</dbReference>
<dbReference type="InterPro" id="IPR043128">
    <property type="entry name" value="Rev_trsase/Diguanyl_cyclase"/>
</dbReference>
<evidence type="ECO:0000313" key="4">
    <source>
        <dbReference type="Proteomes" id="UP000225889"/>
    </source>
</evidence>
<keyword evidence="1" id="KW-1133">Transmembrane helix</keyword>
<dbReference type="NCBIfam" id="TIGR00254">
    <property type="entry name" value="GGDEF"/>
    <property type="match status" value="1"/>
</dbReference>
<organism evidence="3 4">
    <name type="scientific">Pseudobutyrivibrio ruminis</name>
    <dbReference type="NCBI Taxonomy" id="46206"/>
    <lineage>
        <taxon>Bacteria</taxon>
        <taxon>Bacillati</taxon>
        <taxon>Bacillota</taxon>
        <taxon>Clostridia</taxon>
        <taxon>Lachnospirales</taxon>
        <taxon>Lachnospiraceae</taxon>
        <taxon>Pseudobutyrivibrio</taxon>
    </lineage>
</organism>
<protein>
    <recommendedName>
        <fullName evidence="2">GGDEF domain-containing protein</fullName>
    </recommendedName>
</protein>
<evidence type="ECO:0000259" key="2">
    <source>
        <dbReference type="PROSITE" id="PS50887"/>
    </source>
</evidence>
<comment type="caution">
    <text evidence="3">The sequence shown here is derived from an EMBL/GenBank/DDBJ whole genome shotgun (WGS) entry which is preliminary data.</text>
</comment>
<name>A0A2G3DTZ6_9FIRM</name>
<proteinExistence type="predicted"/>
<dbReference type="CDD" id="cd01949">
    <property type="entry name" value="GGDEF"/>
    <property type="match status" value="1"/>
</dbReference>
<dbReference type="Proteomes" id="UP000225889">
    <property type="component" value="Unassembled WGS sequence"/>
</dbReference>
<evidence type="ECO:0000256" key="1">
    <source>
        <dbReference type="SAM" id="Phobius"/>
    </source>
</evidence>
<dbReference type="Gene3D" id="1.25.40.10">
    <property type="entry name" value="Tetratricopeptide repeat domain"/>
    <property type="match status" value="1"/>
</dbReference>
<dbReference type="GO" id="GO:1902201">
    <property type="term" value="P:negative regulation of bacterial-type flagellum-dependent cell motility"/>
    <property type="evidence" value="ECO:0007669"/>
    <property type="project" value="TreeGrafter"/>
</dbReference>
<accession>A0A2G3DTZ6</accession>
<dbReference type="SUPFAM" id="SSF48452">
    <property type="entry name" value="TPR-like"/>
    <property type="match status" value="1"/>
</dbReference>